<sequence length="349" mass="38503">MPESPSTPTPALSDPVAARIATAFGLGRVLSCRRITQGLMNPNWQLTTEAGSYAIKQLQDRPPETVRDNHRVLPKLAAQGLPVPLPYTTDHGDTLLRVGDDWYTASAWLPGTHLNGHDLTPNACEALGDLTGRLHNALAAALPGAPNRLLDNPTTVHEAQARLERFARATGGGAGDDFDELAGAEIRQRQALLHRIACQQPPPLKVEPAGWTHGDLQPLNLLIEPVTGHVTAILDWDRLDVRGYGTEVVRTATIWFTHPSTGALDLDRVAAFIRGYRTQRLITDTQLLDAAHRRWWQLATGTWQLRLHYDQHDHGCDHLLFSDARLLRWWLVHTEAVNTALTTASTSAR</sequence>
<dbReference type="InterPro" id="IPR050249">
    <property type="entry name" value="Pseudomonas-type_ThrB"/>
</dbReference>
<accession>A0A919J8Q4</accession>
<dbReference type="PANTHER" id="PTHR21064">
    <property type="entry name" value="AMINOGLYCOSIDE PHOSPHOTRANSFERASE DOMAIN-CONTAINING PROTEIN-RELATED"/>
    <property type="match status" value="1"/>
</dbReference>
<dbReference type="InterPro" id="IPR011009">
    <property type="entry name" value="Kinase-like_dom_sf"/>
</dbReference>
<comment type="caution">
    <text evidence="3">The sequence shown here is derived from an EMBL/GenBank/DDBJ whole genome shotgun (WGS) entry which is preliminary data.</text>
</comment>
<comment type="similarity">
    <text evidence="1">Belongs to the pseudomonas-type ThrB family.</text>
</comment>
<feature type="domain" description="Aminoglycoside phosphotransferase" evidence="2">
    <location>
        <begin position="32"/>
        <end position="278"/>
    </location>
</feature>
<evidence type="ECO:0000256" key="1">
    <source>
        <dbReference type="ARBA" id="ARBA00038240"/>
    </source>
</evidence>
<organism evidence="3 4">
    <name type="scientific">Paractinoplanes ferrugineus</name>
    <dbReference type="NCBI Taxonomy" id="113564"/>
    <lineage>
        <taxon>Bacteria</taxon>
        <taxon>Bacillati</taxon>
        <taxon>Actinomycetota</taxon>
        <taxon>Actinomycetes</taxon>
        <taxon>Micromonosporales</taxon>
        <taxon>Micromonosporaceae</taxon>
        <taxon>Paractinoplanes</taxon>
    </lineage>
</organism>
<dbReference type="GO" id="GO:0019202">
    <property type="term" value="F:amino acid kinase activity"/>
    <property type="evidence" value="ECO:0007669"/>
    <property type="project" value="TreeGrafter"/>
</dbReference>
<keyword evidence="4" id="KW-1185">Reference proteome</keyword>
<evidence type="ECO:0000313" key="4">
    <source>
        <dbReference type="Proteomes" id="UP000598174"/>
    </source>
</evidence>
<dbReference type="EMBL" id="BOMM01000070">
    <property type="protein sequence ID" value="GIE15614.1"/>
    <property type="molecule type" value="Genomic_DNA"/>
</dbReference>
<protein>
    <recommendedName>
        <fullName evidence="2">Aminoglycoside phosphotransferase domain-containing protein</fullName>
    </recommendedName>
</protein>
<dbReference type="InterPro" id="IPR002575">
    <property type="entry name" value="Aminoglycoside_PTrfase"/>
</dbReference>
<dbReference type="RefSeq" id="WP_307835669.1">
    <property type="nucleotide sequence ID" value="NZ_BOMM01000070.1"/>
</dbReference>
<proteinExistence type="inferred from homology"/>
<evidence type="ECO:0000259" key="2">
    <source>
        <dbReference type="Pfam" id="PF01636"/>
    </source>
</evidence>
<name>A0A919J8Q4_9ACTN</name>
<dbReference type="Proteomes" id="UP000598174">
    <property type="component" value="Unassembled WGS sequence"/>
</dbReference>
<dbReference type="Pfam" id="PF01636">
    <property type="entry name" value="APH"/>
    <property type="match status" value="1"/>
</dbReference>
<evidence type="ECO:0000313" key="3">
    <source>
        <dbReference type="EMBL" id="GIE15614.1"/>
    </source>
</evidence>
<dbReference type="Gene3D" id="3.90.1200.10">
    <property type="match status" value="1"/>
</dbReference>
<dbReference type="SUPFAM" id="SSF56112">
    <property type="entry name" value="Protein kinase-like (PK-like)"/>
    <property type="match status" value="1"/>
</dbReference>
<dbReference type="PANTHER" id="PTHR21064:SF6">
    <property type="entry name" value="AMINOGLYCOSIDE PHOSPHOTRANSFERASE DOMAIN-CONTAINING PROTEIN"/>
    <property type="match status" value="1"/>
</dbReference>
<dbReference type="Gene3D" id="3.30.200.20">
    <property type="entry name" value="Phosphorylase Kinase, domain 1"/>
    <property type="match status" value="1"/>
</dbReference>
<gene>
    <name evidence="3" type="ORF">Afe05nite_74540</name>
</gene>
<reference evidence="3" key="1">
    <citation type="submission" date="2021-01" db="EMBL/GenBank/DDBJ databases">
        <title>Whole genome shotgun sequence of Actinoplanes ferrugineus NBRC 15555.</title>
        <authorList>
            <person name="Komaki H."/>
            <person name="Tamura T."/>
        </authorList>
    </citation>
    <scope>NUCLEOTIDE SEQUENCE</scope>
    <source>
        <strain evidence="3">NBRC 15555</strain>
    </source>
</reference>
<dbReference type="AlphaFoldDB" id="A0A919J8Q4"/>